<proteinExistence type="predicted"/>
<evidence type="ECO:0000313" key="1">
    <source>
        <dbReference type="EMBL" id="KYM85347.1"/>
    </source>
</evidence>
<protein>
    <submittedName>
        <fullName evidence="1">Uncharacterized protein</fullName>
    </submittedName>
</protein>
<dbReference type="Proteomes" id="UP000078540">
    <property type="component" value="Unassembled WGS sequence"/>
</dbReference>
<dbReference type="EMBL" id="KQ976453">
    <property type="protein sequence ID" value="KYM85347.1"/>
    <property type="molecule type" value="Genomic_DNA"/>
</dbReference>
<accession>A0A195BKY9</accession>
<gene>
    <name evidence="1" type="ORF">ALC53_04590</name>
</gene>
<sequence>MCFRCQWPLLDDHADVIFVKEKIESVKGRKKMLSGTVAFTRDLITISSKALVSPNFRHAIRRGIK</sequence>
<keyword evidence="2" id="KW-1185">Reference proteome</keyword>
<evidence type="ECO:0000313" key="2">
    <source>
        <dbReference type="Proteomes" id="UP000078540"/>
    </source>
</evidence>
<name>A0A195BKY9_9HYME</name>
<organism evidence="1 2">
    <name type="scientific">Atta colombica</name>
    <dbReference type="NCBI Taxonomy" id="520822"/>
    <lineage>
        <taxon>Eukaryota</taxon>
        <taxon>Metazoa</taxon>
        <taxon>Ecdysozoa</taxon>
        <taxon>Arthropoda</taxon>
        <taxon>Hexapoda</taxon>
        <taxon>Insecta</taxon>
        <taxon>Pterygota</taxon>
        <taxon>Neoptera</taxon>
        <taxon>Endopterygota</taxon>
        <taxon>Hymenoptera</taxon>
        <taxon>Apocrita</taxon>
        <taxon>Aculeata</taxon>
        <taxon>Formicoidea</taxon>
        <taxon>Formicidae</taxon>
        <taxon>Myrmicinae</taxon>
        <taxon>Atta</taxon>
    </lineage>
</organism>
<reference evidence="1 2" key="1">
    <citation type="submission" date="2015-09" db="EMBL/GenBank/DDBJ databases">
        <title>Atta colombica WGS genome.</title>
        <authorList>
            <person name="Nygaard S."/>
            <person name="Hu H."/>
            <person name="Boomsma J."/>
            <person name="Zhang G."/>
        </authorList>
    </citation>
    <scope>NUCLEOTIDE SEQUENCE [LARGE SCALE GENOMIC DNA]</scope>
    <source>
        <strain evidence="1">Treedump-2</strain>
        <tissue evidence="1">Whole body</tissue>
    </source>
</reference>
<dbReference type="AlphaFoldDB" id="A0A195BKY9"/>